<dbReference type="EMBL" id="CADCTQ010000090">
    <property type="protein sequence ID" value="CAA9231448.1"/>
    <property type="molecule type" value="Genomic_DNA"/>
</dbReference>
<evidence type="ECO:0000259" key="2">
    <source>
        <dbReference type="Pfam" id="PF07859"/>
    </source>
</evidence>
<dbReference type="AlphaFoldDB" id="A0A6J4HRI8"/>
<dbReference type="InterPro" id="IPR050300">
    <property type="entry name" value="GDXG_lipolytic_enzyme"/>
</dbReference>
<proteinExistence type="predicted"/>
<keyword evidence="1" id="KW-0378">Hydrolase</keyword>
<dbReference type="InterPro" id="IPR029058">
    <property type="entry name" value="AB_hydrolase_fold"/>
</dbReference>
<dbReference type="InterPro" id="IPR013094">
    <property type="entry name" value="AB_hydrolase_3"/>
</dbReference>
<dbReference type="PANTHER" id="PTHR48081:SF8">
    <property type="entry name" value="ALPHA_BETA HYDROLASE FOLD-3 DOMAIN-CONTAINING PROTEIN-RELATED"/>
    <property type="match status" value="1"/>
</dbReference>
<reference evidence="3" key="1">
    <citation type="submission" date="2020-02" db="EMBL/GenBank/DDBJ databases">
        <authorList>
            <person name="Meier V. D."/>
        </authorList>
    </citation>
    <scope>NUCLEOTIDE SEQUENCE</scope>
    <source>
        <strain evidence="3">AVDCRST_MAG56</strain>
    </source>
</reference>
<gene>
    <name evidence="3" type="ORF">AVDCRST_MAG56-1146</name>
</gene>
<accession>A0A6J4HRI8</accession>
<dbReference type="SUPFAM" id="SSF53474">
    <property type="entry name" value="alpha/beta-Hydrolases"/>
    <property type="match status" value="1"/>
</dbReference>
<organism evidence="3">
    <name type="scientific">uncultured Cytophagales bacterium</name>
    <dbReference type="NCBI Taxonomy" id="158755"/>
    <lineage>
        <taxon>Bacteria</taxon>
        <taxon>Pseudomonadati</taxon>
        <taxon>Bacteroidota</taxon>
        <taxon>Sphingobacteriia</taxon>
        <taxon>Sphingobacteriales</taxon>
        <taxon>environmental samples</taxon>
    </lineage>
</organism>
<evidence type="ECO:0000256" key="1">
    <source>
        <dbReference type="ARBA" id="ARBA00022801"/>
    </source>
</evidence>
<sequence length="414" mass="43143">MKKSVHQLSWSGAEKPPVPFTPAFRASVLLVALGACLLGCNPSAQENTSDANAAATDSASVAAGSANGSPAALAPAGAKPAWAPSITPPMQTVIEQLASYKTPPLPTLPAAEARKTPSPTDAVMALMQKHNIPMPPAGADTAGRDIAVKGGKIHLRVYTPKSGQTPFPVIVYYHGGGWVIADLDTYHPSAQALSEQTGAVLVSVAYRQAPEHKFPTAHNDSYAAYEWTLKNAAALQGDPKRVAVVGESAGGNLAASVSMRARKQGAMVPLHQVLVYPIASPDTTSPSYGQYAAAKPLDKPLMQWFFKQYLRSPADGKDPMINLVKAPLKGMPPTTIIGAEIDPLLSEGQQLSEGLKAAGVPVTYRKFDGVTHEFFGMAAVLEQAKEAQALAAAELKKAFSAGASGKAGQPDVAP</sequence>
<dbReference type="GO" id="GO:0016787">
    <property type="term" value="F:hydrolase activity"/>
    <property type="evidence" value="ECO:0007669"/>
    <property type="project" value="UniProtKB-KW"/>
</dbReference>
<dbReference type="Gene3D" id="3.40.50.1820">
    <property type="entry name" value="alpha/beta hydrolase"/>
    <property type="match status" value="1"/>
</dbReference>
<feature type="domain" description="Alpha/beta hydrolase fold-3" evidence="2">
    <location>
        <begin position="170"/>
        <end position="375"/>
    </location>
</feature>
<evidence type="ECO:0000313" key="3">
    <source>
        <dbReference type="EMBL" id="CAA9231448.1"/>
    </source>
</evidence>
<dbReference type="Pfam" id="PF07859">
    <property type="entry name" value="Abhydrolase_3"/>
    <property type="match status" value="1"/>
</dbReference>
<name>A0A6J4HRI8_9SPHI</name>
<protein>
    <submittedName>
        <fullName evidence="3">Esterase/lipase</fullName>
    </submittedName>
</protein>
<dbReference type="PANTHER" id="PTHR48081">
    <property type="entry name" value="AB HYDROLASE SUPERFAMILY PROTEIN C4A8.06C"/>
    <property type="match status" value="1"/>
</dbReference>